<dbReference type="PROSITE" id="PS01186">
    <property type="entry name" value="EGF_2"/>
    <property type="match status" value="1"/>
</dbReference>
<sequence>SNFIAHDGAVNDYAEVRNILNQYYKITARKFGSFHDYVSFTFIYCLDSSYVIKDPKHVNVALQGTSFDDGTEASTNRKEGVAGDLFENDILLTLPQAQQLLREVRKRGPRQAQVGLQWFWPAEPISFTFAVYEPKWQNLIRRALRYVESETCMRFQENRNSRDYIQFIRGAGCWSSVGRVGGRQQISIGYGCEAGIEVCFIDSKEAFIRIMICSFEFHGLQGNFEKRSSWNTDNMGEPYDLGSVMHYGSKAFAIDYSRDTIRTIDRNFQRTIGQRGGMSFKDIKMINKRYCQCTLHHLFVHKHFSHRNSQVRKLTIRINFSDVCSPLPCQNGGYTNPNKCSECKCPKGYGGRYCERIETSGTSPAQVLVVVDHLNLPCEETCTNYVELKYANEKTSTGPRLCCMAPTASFISEGNEFIVIFNTANVDTRYQGMKIRYQACALQGPWYEDQPCGLTPCPDPIDGTYCEGKIVLPCDLMDRLKFGAAKYSSAVFNTLRYCNSTIVSEKIMDHEFHPAKSKDVIEEAYYHRLILFDGSGQLSTNSQDCNCVHLAYFRRFWYSCPTSMLTINIAWLRPGEVNHNIRGCCSGYYVSEGICKKTN</sequence>
<evidence type="ECO:0000256" key="2">
    <source>
        <dbReference type="ARBA" id="ARBA00022723"/>
    </source>
</evidence>
<dbReference type="InterPro" id="IPR000742">
    <property type="entry name" value="EGF"/>
</dbReference>
<evidence type="ECO:0000256" key="7">
    <source>
        <dbReference type="RuleBase" id="RU361183"/>
    </source>
</evidence>
<dbReference type="InterPro" id="IPR006026">
    <property type="entry name" value="Peptidase_Metallo"/>
</dbReference>
<dbReference type="SUPFAM" id="SSF55486">
    <property type="entry name" value="Metalloproteases ('zincins'), catalytic domain"/>
    <property type="match status" value="1"/>
</dbReference>
<dbReference type="GO" id="GO:0006508">
    <property type="term" value="P:proteolysis"/>
    <property type="evidence" value="ECO:0007669"/>
    <property type="project" value="UniProtKB-KW"/>
</dbReference>
<dbReference type="Gene3D" id="3.40.390.10">
    <property type="entry name" value="Collagenase (Catalytic Domain)"/>
    <property type="match status" value="1"/>
</dbReference>
<evidence type="ECO:0000259" key="9">
    <source>
        <dbReference type="PROSITE" id="PS51864"/>
    </source>
</evidence>
<evidence type="ECO:0000256" key="1">
    <source>
        <dbReference type="ARBA" id="ARBA00022536"/>
    </source>
</evidence>
<dbReference type="InterPro" id="IPR001506">
    <property type="entry name" value="Peptidase_M12A"/>
</dbReference>
<evidence type="ECO:0000256" key="4">
    <source>
        <dbReference type="ARBA" id="ARBA00023049"/>
    </source>
</evidence>
<evidence type="ECO:0000256" key="5">
    <source>
        <dbReference type="ARBA" id="ARBA00023157"/>
    </source>
</evidence>
<dbReference type="OrthoDB" id="431034at2759"/>
<organism evidence="12">
    <name type="scientific">Anisakis simplex</name>
    <name type="common">Herring worm</name>
    <dbReference type="NCBI Taxonomy" id="6269"/>
    <lineage>
        <taxon>Eukaryota</taxon>
        <taxon>Metazoa</taxon>
        <taxon>Ecdysozoa</taxon>
        <taxon>Nematoda</taxon>
        <taxon>Chromadorea</taxon>
        <taxon>Rhabditida</taxon>
        <taxon>Spirurina</taxon>
        <taxon>Ascaridomorpha</taxon>
        <taxon>Ascaridoidea</taxon>
        <taxon>Anisakidae</taxon>
        <taxon>Anisakis</taxon>
        <taxon>Anisakis simplex complex</taxon>
    </lineage>
</organism>
<dbReference type="PANTHER" id="PTHR10127:SF831">
    <property type="entry name" value="ZINC METALLOPROTEINASE NAS-37"/>
    <property type="match status" value="1"/>
</dbReference>
<dbReference type="SMART" id="SM00235">
    <property type="entry name" value="ZnMc"/>
    <property type="match status" value="1"/>
</dbReference>
<keyword evidence="5 6" id="KW-1015">Disulfide bond</keyword>
<dbReference type="PRINTS" id="PR00480">
    <property type="entry name" value="ASTACIN"/>
</dbReference>
<dbReference type="Pfam" id="PF01400">
    <property type="entry name" value="Astacin"/>
    <property type="match status" value="2"/>
</dbReference>
<evidence type="ECO:0000313" key="11">
    <source>
        <dbReference type="Proteomes" id="UP000267096"/>
    </source>
</evidence>
<feature type="domain" description="EGF-like" evidence="8">
    <location>
        <begin position="320"/>
        <end position="355"/>
    </location>
</feature>
<dbReference type="Proteomes" id="UP000267096">
    <property type="component" value="Unassembled WGS sequence"/>
</dbReference>
<dbReference type="AlphaFoldDB" id="A0A0M3JY18"/>
<dbReference type="PROSITE" id="PS00022">
    <property type="entry name" value="EGF_1"/>
    <property type="match status" value="1"/>
</dbReference>
<dbReference type="EC" id="3.4.24.-" evidence="7"/>
<name>A0A0M3JY18_ANISI</name>
<dbReference type="Gene3D" id="2.60.120.290">
    <property type="entry name" value="Spermadhesin, CUB domain"/>
    <property type="match status" value="1"/>
</dbReference>
<dbReference type="GO" id="GO:0008270">
    <property type="term" value="F:zinc ion binding"/>
    <property type="evidence" value="ECO:0007669"/>
    <property type="project" value="InterPro"/>
</dbReference>
<keyword evidence="7" id="KW-0645">Protease</keyword>
<feature type="domain" description="Peptidase M12A" evidence="9">
    <location>
        <begin position="111"/>
        <end position="294"/>
    </location>
</feature>
<comment type="cofactor">
    <cofactor evidence="7">
        <name>Zn(2+)</name>
        <dbReference type="ChEBI" id="CHEBI:29105"/>
    </cofactor>
    <text evidence="7">Binds 1 zinc ion per subunit.</text>
</comment>
<keyword evidence="2 7" id="KW-0479">Metal-binding</keyword>
<dbReference type="InterPro" id="IPR035914">
    <property type="entry name" value="Sperma_CUB_dom_sf"/>
</dbReference>
<feature type="disulfide bond" evidence="6">
    <location>
        <begin position="345"/>
        <end position="354"/>
    </location>
</feature>
<evidence type="ECO:0000313" key="12">
    <source>
        <dbReference type="WBParaSite" id="ASIM_0001331101-mRNA-1"/>
    </source>
</evidence>
<evidence type="ECO:0000313" key="10">
    <source>
        <dbReference type="EMBL" id="VDK48037.1"/>
    </source>
</evidence>
<keyword evidence="11" id="KW-1185">Reference proteome</keyword>
<proteinExistence type="predicted"/>
<evidence type="ECO:0000256" key="6">
    <source>
        <dbReference type="PROSITE-ProRule" id="PRU00076"/>
    </source>
</evidence>
<keyword evidence="1 6" id="KW-0245">EGF-like domain</keyword>
<dbReference type="WBParaSite" id="ASIM_0001331101-mRNA-1">
    <property type="protein sequence ID" value="ASIM_0001331101-mRNA-1"/>
    <property type="gene ID" value="ASIM_0001331101"/>
</dbReference>
<keyword evidence="7" id="KW-0378">Hydrolase</keyword>
<reference evidence="12" key="1">
    <citation type="submission" date="2017-02" db="UniProtKB">
        <authorList>
            <consortium name="WormBaseParasite"/>
        </authorList>
    </citation>
    <scope>IDENTIFICATION</scope>
</reference>
<protein>
    <recommendedName>
        <fullName evidence="7">Metalloendopeptidase</fullName>
        <ecNumber evidence="7">3.4.24.-</ecNumber>
    </recommendedName>
</protein>
<comment type="caution">
    <text evidence="6">Lacks conserved residue(s) required for the propagation of feature annotation.</text>
</comment>
<accession>A0A0M3JY18</accession>
<dbReference type="PROSITE" id="PS51864">
    <property type="entry name" value="ASTACIN"/>
    <property type="match status" value="1"/>
</dbReference>
<evidence type="ECO:0000256" key="3">
    <source>
        <dbReference type="ARBA" id="ARBA00022833"/>
    </source>
</evidence>
<keyword evidence="3 7" id="KW-0862">Zinc</keyword>
<dbReference type="PROSITE" id="PS50026">
    <property type="entry name" value="EGF_3"/>
    <property type="match status" value="1"/>
</dbReference>
<keyword evidence="4 7" id="KW-0482">Metalloprotease</keyword>
<gene>
    <name evidence="10" type="ORF">ASIM_LOCUS12739</name>
</gene>
<dbReference type="GO" id="GO:0004222">
    <property type="term" value="F:metalloendopeptidase activity"/>
    <property type="evidence" value="ECO:0007669"/>
    <property type="project" value="UniProtKB-UniRule"/>
</dbReference>
<dbReference type="InterPro" id="IPR024079">
    <property type="entry name" value="MetalloPept_cat_dom_sf"/>
</dbReference>
<dbReference type="PANTHER" id="PTHR10127">
    <property type="entry name" value="DISCOIDIN, CUB, EGF, LAMININ , AND ZINC METALLOPROTEASE DOMAIN CONTAINING"/>
    <property type="match status" value="1"/>
</dbReference>
<reference evidence="10 11" key="2">
    <citation type="submission" date="2018-11" db="EMBL/GenBank/DDBJ databases">
        <authorList>
            <consortium name="Pathogen Informatics"/>
        </authorList>
    </citation>
    <scope>NUCLEOTIDE SEQUENCE [LARGE SCALE GENOMIC DNA]</scope>
</reference>
<dbReference type="EMBL" id="UYRR01031241">
    <property type="protein sequence ID" value="VDK48037.1"/>
    <property type="molecule type" value="Genomic_DNA"/>
</dbReference>
<evidence type="ECO:0000259" key="8">
    <source>
        <dbReference type="PROSITE" id="PS50026"/>
    </source>
</evidence>